<evidence type="ECO:0000259" key="8">
    <source>
        <dbReference type="Pfam" id="PF00394"/>
    </source>
</evidence>
<dbReference type="Pfam" id="PF00394">
    <property type="entry name" value="Cu-oxidase"/>
    <property type="match status" value="1"/>
</dbReference>
<evidence type="ECO:0000256" key="1">
    <source>
        <dbReference type="ARBA" id="ARBA00010609"/>
    </source>
</evidence>
<accession>A0A0F7ZNQ2</accession>
<keyword evidence="5" id="KW-0186">Copper</keyword>
<keyword evidence="3 7" id="KW-0732">Signal</keyword>
<dbReference type="PROSITE" id="PS00080">
    <property type="entry name" value="MULTICOPPER_OXIDASE2"/>
    <property type="match status" value="1"/>
</dbReference>
<dbReference type="InterPro" id="IPR008972">
    <property type="entry name" value="Cupredoxin"/>
</dbReference>
<dbReference type="InterPro" id="IPR045087">
    <property type="entry name" value="Cu-oxidase_fam"/>
</dbReference>
<keyword evidence="12" id="KW-1185">Reference proteome</keyword>
<evidence type="ECO:0008006" key="13">
    <source>
        <dbReference type="Google" id="ProtNLM"/>
    </source>
</evidence>
<feature type="signal peptide" evidence="7">
    <location>
        <begin position="1"/>
        <end position="18"/>
    </location>
</feature>
<feature type="domain" description="Plastocyanin-like" evidence="8">
    <location>
        <begin position="161"/>
        <end position="291"/>
    </location>
</feature>
<dbReference type="PANTHER" id="PTHR11709">
    <property type="entry name" value="MULTI-COPPER OXIDASE"/>
    <property type="match status" value="1"/>
</dbReference>
<dbReference type="Pfam" id="PF07732">
    <property type="entry name" value="Cu-oxidase_3"/>
    <property type="match status" value="1"/>
</dbReference>
<dbReference type="GO" id="GO:0016491">
    <property type="term" value="F:oxidoreductase activity"/>
    <property type="evidence" value="ECO:0007669"/>
    <property type="project" value="UniProtKB-KW"/>
</dbReference>
<dbReference type="InterPro" id="IPR011707">
    <property type="entry name" value="Cu-oxidase-like_N"/>
</dbReference>
<dbReference type="AlphaFoldDB" id="A0A0F7ZNQ2"/>
<sequence length="623" mass="70748">MLWSAFRVLLVSATAGSSYRIQEHAETFSPDAILRVTTESHRVGSFDRYTTLVNGSMPGPAIRIPEEQVFWIRVYNDMPDANLTMHWHGLSLAAFPFSDGTPLSSQWPIPPHHFFDYEIKAAKGSAGTYFYHSHIGLQAHSAAGPLIVEDATSPPYQYHEDKTIFIQESWLQQDKKLIHDLESDHYKWVQNPDVFLFNGRGLRDFNNRKPGPFRRDGGTEDRLATFDVEPDKTYRLRFIAAQATSLTILAFEDHGSMDIIQADGDYTEPYAVGALQMGPGQRYDALLRTKTCEELHGLGKLDFHVQMENRAQPWIATGYAVLRYDGSKCRGLDNGKMRRLPLTSLPAEPPLELPLVQHGFLDYKLEPLRNNSRSNETFPRADEVTRRVVYNIQEFGRNYTFYVVNNITWAEDGTYPTAQGVPREPFLVSLYKNRTRFLPDYEAAVANGGLDPRTKTYPARVGEVVEIVMQHLSSDKINNDGTRMRSVVLMHPWHAHGAKFWDAGGGDGAWDPKVVEEKLEGTKPVRRDTTMLDNYRPYTDVPGVHSGWRVWRLRITQPGVWLVHCHTLPHMIQGLQTVWVHGDADQLLKVGRPDVDGYLTYGGDAYGNITHTPRVIHFNALDE</sequence>
<dbReference type="NCBIfam" id="TIGR03390">
    <property type="entry name" value="ascorbOXfungal"/>
    <property type="match status" value="1"/>
</dbReference>
<protein>
    <recommendedName>
        <fullName evidence="13">L-ascorbate oxidase</fullName>
    </recommendedName>
</protein>
<dbReference type="PANTHER" id="PTHR11709:SF394">
    <property type="entry name" value="FI03373P-RELATED"/>
    <property type="match status" value="1"/>
</dbReference>
<feature type="domain" description="Plastocyanin-like" evidence="9">
    <location>
        <begin position="447"/>
        <end position="582"/>
    </location>
</feature>
<evidence type="ECO:0000256" key="4">
    <source>
        <dbReference type="ARBA" id="ARBA00023002"/>
    </source>
</evidence>
<dbReference type="InterPro" id="IPR001117">
    <property type="entry name" value="Cu-oxidase_2nd"/>
</dbReference>
<organism evidence="11 12">
    <name type="scientific">Hirsutella minnesotensis 3608</name>
    <dbReference type="NCBI Taxonomy" id="1043627"/>
    <lineage>
        <taxon>Eukaryota</taxon>
        <taxon>Fungi</taxon>
        <taxon>Dikarya</taxon>
        <taxon>Ascomycota</taxon>
        <taxon>Pezizomycotina</taxon>
        <taxon>Sordariomycetes</taxon>
        <taxon>Hypocreomycetidae</taxon>
        <taxon>Hypocreales</taxon>
        <taxon>Ophiocordycipitaceae</taxon>
        <taxon>Hirsutella</taxon>
    </lineage>
</organism>
<dbReference type="OrthoDB" id="2121828at2759"/>
<dbReference type="InterPro" id="IPR017762">
    <property type="entry name" value="Multicopper_oxidase_fun"/>
</dbReference>
<evidence type="ECO:0000313" key="11">
    <source>
        <dbReference type="EMBL" id="KJZ74145.1"/>
    </source>
</evidence>
<dbReference type="PROSITE" id="PS00079">
    <property type="entry name" value="MULTICOPPER_OXIDASE1"/>
    <property type="match status" value="1"/>
</dbReference>
<keyword evidence="6" id="KW-0325">Glycoprotein</keyword>
<evidence type="ECO:0000256" key="7">
    <source>
        <dbReference type="SAM" id="SignalP"/>
    </source>
</evidence>
<dbReference type="Pfam" id="PF07731">
    <property type="entry name" value="Cu-oxidase_2"/>
    <property type="match status" value="1"/>
</dbReference>
<keyword evidence="2" id="KW-0479">Metal-binding</keyword>
<evidence type="ECO:0000256" key="3">
    <source>
        <dbReference type="ARBA" id="ARBA00022729"/>
    </source>
</evidence>
<feature type="domain" description="Plastocyanin-like" evidence="10">
    <location>
        <begin position="44"/>
        <end position="151"/>
    </location>
</feature>
<keyword evidence="4" id="KW-0560">Oxidoreductase</keyword>
<evidence type="ECO:0000259" key="10">
    <source>
        <dbReference type="Pfam" id="PF07732"/>
    </source>
</evidence>
<gene>
    <name evidence="11" type="ORF">HIM_06376</name>
</gene>
<name>A0A0F7ZNQ2_9HYPO</name>
<reference evidence="11 12" key="1">
    <citation type="journal article" date="2014" name="Genome Biol. Evol.">
        <title>Comparative genomics and transcriptomics analyses reveal divergent lifestyle features of nematode endoparasitic fungus Hirsutella minnesotensis.</title>
        <authorList>
            <person name="Lai Y."/>
            <person name="Liu K."/>
            <person name="Zhang X."/>
            <person name="Zhang X."/>
            <person name="Li K."/>
            <person name="Wang N."/>
            <person name="Shu C."/>
            <person name="Wu Y."/>
            <person name="Wang C."/>
            <person name="Bushley K.E."/>
            <person name="Xiang M."/>
            <person name="Liu X."/>
        </authorList>
    </citation>
    <scope>NUCLEOTIDE SEQUENCE [LARGE SCALE GENOMIC DNA]</scope>
    <source>
        <strain evidence="11 12">3608</strain>
    </source>
</reference>
<evidence type="ECO:0000256" key="5">
    <source>
        <dbReference type="ARBA" id="ARBA00023008"/>
    </source>
</evidence>
<proteinExistence type="inferred from homology"/>
<dbReference type="GO" id="GO:0005507">
    <property type="term" value="F:copper ion binding"/>
    <property type="evidence" value="ECO:0007669"/>
    <property type="project" value="InterPro"/>
</dbReference>
<evidence type="ECO:0000313" key="12">
    <source>
        <dbReference type="Proteomes" id="UP000054481"/>
    </source>
</evidence>
<dbReference type="Gene3D" id="2.60.40.420">
    <property type="entry name" value="Cupredoxins - blue copper proteins"/>
    <property type="match status" value="3"/>
</dbReference>
<dbReference type="InterPro" id="IPR033138">
    <property type="entry name" value="Cu_oxidase_CS"/>
</dbReference>
<dbReference type="InterPro" id="IPR002355">
    <property type="entry name" value="Cu_oxidase_Cu_BS"/>
</dbReference>
<dbReference type="EMBL" id="KQ030528">
    <property type="protein sequence ID" value="KJZ74145.1"/>
    <property type="molecule type" value="Genomic_DNA"/>
</dbReference>
<comment type="similarity">
    <text evidence="1">Belongs to the multicopper oxidase family.</text>
</comment>
<evidence type="ECO:0000256" key="6">
    <source>
        <dbReference type="ARBA" id="ARBA00023180"/>
    </source>
</evidence>
<evidence type="ECO:0000256" key="2">
    <source>
        <dbReference type="ARBA" id="ARBA00022723"/>
    </source>
</evidence>
<evidence type="ECO:0000259" key="9">
    <source>
        <dbReference type="Pfam" id="PF07731"/>
    </source>
</evidence>
<dbReference type="SUPFAM" id="SSF49503">
    <property type="entry name" value="Cupredoxins"/>
    <property type="match status" value="3"/>
</dbReference>
<feature type="chain" id="PRO_5002525929" description="L-ascorbate oxidase" evidence="7">
    <location>
        <begin position="19"/>
        <end position="623"/>
    </location>
</feature>
<dbReference type="Proteomes" id="UP000054481">
    <property type="component" value="Unassembled WGS sequence"/>
</dbReference>
<dbReference type="InterPro" id="IPR011706">
    <property type="entry name" value="Cu-oxidase_C"/>
</dbReference>